<reference evidence="1" key="2">
    <citation type="journal article" date="2022" name="New Phytol.">
        <title>Evolutionary transition to the ectomycorrhizal habit in the genomes of a hyperdiverse lineage of mushroom-forming fungi.</title>
        <authorList>
            <person name="Looney B."/>
            <person name="Miyauchi S."/>
            <person name="Morin E."/>
            <person name="Drula E."/>
            <person name="Courty P.E."/>
            <person name="Kohler A."/>
            <person name="Kuo A."/>
            <person name="LaButti K."/>
            <person name="Pangilinan J."/>
            <person name="Lipzen A."/>
            <person name="Riley R."/>
            <person name="Andreopoulos W."/>
            <person name="He G."/>
            <person name="Johnson J."/>
            <person name="Nolan M."/>
            <person name="Tritt A."/>
            <person name="Barry K.W."/>
            <person name="Grigoriev I.V."/>
            <person name="Nagy L.G."/>
            <person name="Hibbett D."/>
            <person name="Henrissat B."/>
            <person name="Matheny P.B."/>
            <person name="Labbe J."/>
            <person name="Martin F.M."/>
        </authorList>
    </citation>
    <scope>NUCLEOTIDE SEQUENCE</scope>
    <source>
        <strain evidence="1">FP105234-sp</strain>
    </source>
</reference>
<organism evidence="1 2">
    <name type="scientific">Auriscalpium vulgare</name>
    <dbReference type="NCBI Taxonomy" id="40419"/>
    <lineage>
        <taxon>Eukaryota</taxon>
        <taxon>Fungi</taxon>
        <taxon>Dikarya</taxon>
        <taxon>Basidiomycota</taxon>
        <taxon>Agaricomycotina</taxon>
        <taxon>Agaricomycetes</taxon>
        <taxon>Russulales</taxon>
        <taxon>Auriscalpiaceae</taxon>
        <taxon>Auriscalpium</taxon>
    </lineage>
</organism>
<protein>
    <submittedName>
        <fullName evidence="1">Uncharacterized protein</fullName>
    </submittedName>
</protein>
<keyword evidence="2" id="KW-1185">Reference proteome</keyword>
<accession>A0ACB8RLZ1</accession>
<proteinExistence type="predicted"/>
<name>A0ACB8RLZ1_9AGAM</name>
<evidence type="ECO:0000313" key="2">
    <source>
        <dbReference type="Proteomes" id="UP000814033"/>
    </source>
</evidence>
<evidence type="ECO:0000313" key="1">
    <source>
        <dbReference type="EMBL" id="KAI0044950.1"/>
    </source>
</evidence>
<dbReference type="EMBL" id="MU275966">
    <property type="protein sequence ID" value="KAI0044950.1"/>
    <property type="molecule type" value="Genomic_DNA"/>
</dbReference>
<reference evidence="1" key="1">
    <citation type="submission" date="2021-02" db="EMBL/GenBank/DDBJ databases">
        <authorList>
            <consortium name="DOE Joint Genome Institute"/>
            <person name="Ahrendt S."/>
            <person name="Looney B.P."/>
            <person name="Miyauchi S."/>
            <person name="Morin E."/>
            <person name="Drula E."/>
            <person name="Courty P.E."/>
            <person name="Chicoki N."/>
            <person name="Fauchery L."/>
            <person name="Kohler A."/>
            <person name="Kuo A."/>
            <person name="Labutti K."/>
            <person name="Pangilinan J."/>
            <person name="Lipzen A."/>
            <person name="Riley R."/>
            <person name="Andreopoulos W."/>
            <person name="He G."/>
            <person name="Johnson J."/>
            <person name="Barry K.W."/>
            <person name="Grigoriev I.V."/>
            <person name="Nagy L."/>
            <person name="Hibbett D."/>
            <person name="Henrissat B."/>
            <person name="Matheny P.B."/>
            <person name="Labbe J."/>
            <person name="Martin F."/>
        </authorList>
    </citation>
    <scope>NUCLEOTIDE SEQUENCE</scope>
    <source>
        <strain evidence="1">FP105234-sp</strain>
    </source>
</reference>
<dbReference type="Proteomes" id="UP000814033">
    <property type="component" value="Unassembled WGS sequence"/>
</dbReference>
<sequence>MSTPSIVEKKPLATRDGLQAIGPAEMNRDRYGASSEAQFRQVPVFPAMFTAFEPAPVELGMASSPPQYMPAGWKRYVHPEGKPYFYRRTHPAIATTVDVREWGALEEIDAWATVITEWAAELGIVLPQSVEIFLDFDFEGPGYPCKYYFVDHAAKVPFWLTTTNTDDLDVFGVYNEEHLKLNLESLYWDHVQTFSMHNRCDPEVLDNLILRFLHARVDDMTSDLSTFPYREPMSAQILDVLQHCKNHISDGRVMTIVARMQTLLLATDIQLLWGQKQARLSIDQSVFESPTVKRSILLKGVSLLCFNYPECWRARLEGLFVDSIAYDTRWDAFNTEMLQEWKAGMAWSFGALISNILTLPTAFSPATTQTSLILSAVSILGAILLSQRHMDPKLRNKGWKGPCDFLTEHRSDYEFRPIAIVLTLPKALYTWALILFVVQAMCQALHDVRPAVLGAVLGLVAALGLAALMTMYPIHLVSRLRRAGVRVAACFSCCRSRRAESDDADAEPESTSTDEKSGDSLV</sequence>
<comment type="caution">
    <text evidence="1">The sequence shown here is derived from an EMBL/GenBank/DDBJ whole genome shotgun (WGS) entry which is preliminary data.</text>
</comment>
<gene>
    <name evidence="1" type="ORF">FA95DRAFT_1561665</name>
</gene>